<feature type="transmembrane region" description="Helical" evidence="8">
    <location>
        <begin position="118"/>
        <end position="136"/>
    </location>
</feature>
<feature type="transmembrane region" description="Helical" evidence="8">
    <location>
        <begin position="319"/>
        <end position="337"/>
    </location>
</feature>
<evidence type="ECO:0000256" key="2">
    <source>
        <dbReference type="ARBA" id="ARBA00022475"/>
    </source>
</evidence>
<name>A0A3G9IU86_9ACTN</name>
<evidence type="ECO:0000256" key="7">
    <source>
        <dbReference type="ARBA" id="ARBA00023136"/>
    </source>
</evidence>
<feature type="transmembrane region" description="Helical" evidence="8">
    <location>
        <begin position="175"/>
        <end position="198"/>
    </location>
</feature>
<dbReference type="GO" id="GO:0009103">
    <property type="term" value="P:lipopolysaccharide biosynthetic process"/>
    <property type="evidence" value="ECO:0007669"/>
    <property type="project" value="UniProtKB-ARBA"/>
</dbReference>
<dbReference type="GO" id="GO:0016763">
    <property type="term" value="F:pentosyltransferase activity"/>
    <property type="evidence" value="ECO:0007669"/>
    <property type="project" value="TreeGrafter"/>
</dbReference>
<proteinExistence type="predicted"/>
<dbReference type="PANTHER" id="PTHR33908:SF11">
    <property type="entry name" value="MEMBRANE PROTEIN"/>
    <property type="match status" value="1"/>
</dbReference>
<keyword evidence="7 8" id="KW-0472">Membrane</keyword>
<evidence type="ECO:0000256" key="3">
    <source>
        <dbReference type="ARBA" id="ARBA00022676"/>
    </source>
</evidence>
<evidence type="ECO:0000256" key="8">
    <source>
        <dbReference type="SAM" id="Phobius"/>
    </source>
</evidence>
<dbReference type="PANTHER" id="PTHR33908">
    <property type="entry name" value="MANNOSYLTRANSFERASE YKCB-RELATED"/>
    <property type="match status" value="1"/>
</dbReference>
<evidence type="ECO:0000256" key="4">
    <source>
        <dbReference type="ARBA" id="ARBA00022679"/>
    </source>
</evidence>
<feature type="transmembrane region" description="Helical" evidence="8">
    <location>
        <begin position="210"/>
        <end position="230"/>
    </location>
</feature>
<dbReference type="AlphaFoldDB" id="A0A3G9IU86"/>
<keyword evidence="10" id="KW-1185">Reference proteome</keyword>
<feature type="transmembrane region" description="Helical" evidence="8">
    <location>
        <begin position="148"/>
        <end position="169"/>
    </location>
</feature>
<keyword evidence="6 8" id="KW-1133">Transmembrane helix</keyword>
<feature type="transmembrane region" description="Helical" evidence="8">
    <location>
        <begin position="287"/>
        <end position="307"/>
    </location>
</feature>
<evidence type="ECO:0000256" key="1">
    <source>
        <dbReference type="ARBA" id="ARBA00004651"/>
    </source>
</evidence>
<dbReference type="EMBL" id="AP019307">
    <property type="protein sequence ID" value="BBH17201.1"/>
    <property type="molecule type" value="Genomic_DNA"/>
</dbReference>
<keyword evidence="3" id="KW-0328">Glycosyltransferase</keyword>
<keyword evidence="2" id="KW-1003">Cell membrane</keyword>
<dbReference type="Proteomes" id="UP000271573">
    <property type="component" value="Chromosome"/>
</dbReference>
<dbReference type="GO" id="GO:0005886">
    <property type="term" value="C:plasma membrane"/>
    <property type="evidence" value="ECO:0007669"/>
    <property type="project" value="UniProtKB-SubCell"/>
</dbReference>
<feature type="transmembrane region" description="Helical" evidence="8">
    <location>
        <begin position="12"/>
        <end position="29"/>
    </location>
</feature>
<dbReference type="KEGG" id="nbe:Back2_14880"/>
<dbReference type="InterPro" id="IPR050297">
    <property type="entry name" value="LipidA_mod_glycosyltrf_83"/>
</dbReference>
<protein>
    <recommendedName>
        <fullName evidence="11">Glycosyltransferase RgtA/B/C/D-like domain-containing protein</fullName>
    </recommendedName>
</protein>
<keyword evidence="4" id="KW-0808">Transferase</keyword>
<evidence type="ECO:0000256" key="5">
    <source>
        <dbReference type="ARBA" id="ARBA00022692"/>
    </source>
</evidence>
<evidence type="ECO:0000313" key="10">
    <source>
        <dbReference type="Proteomes" id="UP000271573"/>
    </source>
</evidence>
<evidence type="ECO:0000256" key="6">
    <source>
        <dbReference type="ARBA" id="ARBA00022989"/>
    </source>
</evidence>
<evidence type="ECO:0008006" key="11">
    <source>
        <dbReference type="Google" id="ProtNLM"/>
    </source>
</evidence>
<feature type="transmembrane region" description="Helical" evidence="8">
    <location>
        <begin position="343"/>
        <end position="360"/>
    </location>
</feature>
<organism evidence="9 10">
    <name type="scientific">Nocardioides baekrokdamisoli</name>
    <dbReference type="NCBI Taxonomy" id="1804624"/>
    <lineage>
        <taxon>Bacteria</taxon>
        <taxon>Bacillati</taxon>
        <taxon>Actinomycetota</taxon>
        <taxon>Actinomycetes</taxon>
        <taxon>Propionibacteriales</taxon>
        <taxon>Nocardioidaceae</taxon>
        <taxon>Nocardioides</taxon>
    </lineage>
</organism>
<dbReference type="RefSeq" id="WP_125568191.1">
    <property type="nucleotide sequence ID" value="NZ_AP019307.1"/>
</dbReference>
<keyword evidence="5 8" id="KW-0812">Transmembrane</keyword>
<feature type="transmembrane region" description="Helical" evidence="8">
    <location>
        <begin position="372"/>
        <end position="393"/>
    </location>
</feature>
<comment type="subcellular location">
    <subcellularLocation>
        <location evidence="1">Cell membrane</location>
        <topology evidence="1">Multi-pass membrane protein</topology>
    </subcellularLocation>
</comment>
<dbReference type="OrthoDB" id="9846654at2"/>
<reference evidence="9 10" key="1">
    <citation type="submission" date="2018-11" db="EMBL/GenBank/DDBJ databases">
        <title>Complete genome sequence of Nocardioides baekrokdamisoli strain KCTC 39748.</title>
        <authorList>
            <person name="Kang S.W."/>
            <person name="Lee K.C."/>
            <person name="Kim K.K."/>
            <person name="Kim J.S."/>
            <person name="Kim D.S."/>
            <person name="Ko S.H."/>
            <person name="Yang S.H."/>
            <person name="Shin Y.K."/>
            <person name="Lee J.S."/>
        </authorList>
    </citation>
    <scope>NUCLEOTIDE SEQUENCE [LARGE SCALE GENOMIC DNA]</scope>
    <source>
        <strain evidence="9 10">KCTC 39748</strain>
    </source>
</reference>
<gene>
    <name evidence="9" type="ORF">Back2_14880</name>
</gene>
<sequence length="488" mass="52153">MTGGLDREQRATLAWVCGAFLLLVGWRLLDIGNAPFIQDEPTFLAAAHQQVVTGHWLSHSPIPGTQGITYGPTVFWFYGLVDLLFGSDPRTAIVAMAVVVTASQIFLCDSLARLLPRHRRVAFVVLVAAYAGSRYLHLWSRLAWDQSVLVIGSVMVGMLVRLAVVRIRWWAVLGLLSGLAVSSHPMALPLVGGVVAVLGYEHRHQARRGLAAAAAFLAPFVAVNVPWLLWLGEQPPPQHSFGPALGDGVAYLVGIVADWVPQSASSPLSASWTGLRGLAAVTARPGFALPLMLLVALGAATGIRSGLRSPRPMYRRTSLLAIGSAVGGFVIAAAKGIPPQPHYEWPTLWIVPAGIVLLLGASGERPSRARRLLGVAVCTAVALQAFLVVSWHVQLNRDAGDRTSVGPGIDQQEQAVHEACLRAPGSMIDNQTVAYPSALRYFADRDPACGGHALTFCGIHTTLPDCPAGVRWELQYRGAGAHLQVVSR</sequence>
<accession>A0A3G9IU86</accession>
<evidence type="ECO:0000313" key="9">
    <source>
        <dbReference type="EMBL" id="BBH17201.1"/>
    </source>
</evidence>
<feature type="transmembrane region" description="Helical" evidence="8">
    <location>
        <begin position="92"/>
        <end position="112"/>
    </location>
</feature>